<evidence type="ECO:0000256" key="7">
    <source>
        <dbReference type="ARBA" id="ARBA00022777"/>
    </source>
</evidence>
<dbReference type="PANTHER" id="PTHR45646:SF11">
    <property type="entry name" value="SERINE_THREONINE-PROTEIN KINASE DOA"/>
    <property type="match status" value="1"/>
</dbReference>
<dbReference type="InterPro" id="IPR051175">
    <property type="entry name" value="CLK_kinases"/>
</dbReference>
<feature type="compositionally biased region" description="Basic and acidic residues" evidence="16">
    <location>
        <begin position="241"/>
        <end position="250"/>
    </location>
</feature>
<evidence type="ECO:0000256" key="5">
    <source>
        <dbReference type="ARBA" id="ARBA00022679"/>
    </source>
</evidence>
<evidence type="ECO:0000256" key="11">
    <source>
        <dbReference type="ARBA" id="ARBA00037966"/>
    </source>
</evidence>
<dbReference type="EC" id="2.7.12.1" evidence="2"/>
<feature type="compositionally biased region" description="Low complexity" evidence="16">
    <location>
        <begin position="285"/>
        <end position="308"/>
    </location>
</feature>
<evidence type="ECO:0000256" key="4">
    <source>
        <dbReference type="ARBA" id="ARBA00022553"/>
    </source>
</evidence>
<comment type="similarity">
    <text evidence="11">Belongs to the protein kinase superfamily. CMGC Ser/Thr protein kinase family. Lammer subfamily.</text>
</comment>
<gene>
    <name evidence="18" type="ORF">RN001_006885</name>
</gene>
<feature type="domain" description="Protein kinase" evidence="17">
    <location>
        <begin position="389"/>
        <end position="703"/>
    </location>
</feature>
<dbReference type="InterPro" id="IPR017441">
    <property type="entry name" value="Protein_kinase_ATP_BS"/>
</dbReference>
<keyword evidence="6 15" id="KW-0547">Nucleotide-binding</keyword>
<proteinExistence type="inferred from homology"/>
<dbReference type="FunFam" id="3.30.200.20:FF:000061">
    <property type="entry name" value="Dual specificity protein kinase CLK2"/>
    <property type="match status" value="1"/>
</dbReference>
<evidence type="ECO:0000259" key="17">
    <source>
        <dbReference type="PROSITE" id="PS50011"/>
    </source>
</evidence>
<comment type="catalytic activity">
    <reaction evidence="13">
        <text>L-threonyl-[protein] + ATP = O-phospho-L-threonyl-[protein] + ADP + H(+)</text>
        <dbReference type="Rhea" id="RHEA:46608"/>
        <dbReference type="Rhea" id="RHEA-COMP:11060"/>
        <dbReference type="Rhea" id="RHEA-COMP:11605"/>
        <dbReference type="ChEBI" id="CHEBI:15378"/>
        <dbReference type="ChEBI" id="CHEBI:30013"/>
        <dbReference type="ChEBI" id="CHEBI:30616"/>
        <dbReference type="ChEBI" id="CHEBI:61977"/>
        <dbReference type="ChEBI" id="CHEBI:456216"/>
        <dbReference type="EC" id="2.7.12.1"/>
    </reaction>
</comment>
<dbReference type="Proteomes" id="UP001353858">
    <property type="component" value="Unassembled WGS sequence"/>
</dbReference>
<dbReference type="PROSITE" id="PS00108">
    <property type="entry name" value="PROTEIN_KINASE_ST"/>
    <property type="match status" value="1"/>
</dbReference>
<evidence type="ECO:0000256" key="14">
    <source>
        <dbReference type="ARBA" id="ARBA00051680"/>
    </source>
</evidence>
<dbReference type="GO" id="GO:0043484">
    <property type="term" value="P:regulation of RNA splicing"/>
    <property type="evidence" value="ECO:0007669"/>
    <property type="project" value="TreeGrafter"/>
</dbReference>
<dbReference type="InterPro" id="IPR000719">
    <property type="entry name" value="Prot_kinase_dom"/>
</dbReference>
<dbReference type="GO" id="GO:0005634">
    <property type="term" value="C:nucleus"/>
    <property type="evidence" value="ECO:0007669"/>
    <property type="project" value="UniProtKB-SubCell"/>
</dbReference>
<feature type="region of interest" description="Disordered" evidence="16">
    <location>
        <begin position="281"/>
        <end position="315"/>
    </location>
</feature>
<dbReference type="SMART" id="SM00220">
    <property type="entry name" value="S_TKc"/>
    <property type="match status" value="1"/>
</dbReference>
<evidence type="ECO:0000256" key="10">
    <source>
        <dbReference type="ARBA" id="ARBA00023242"/>
    </source>
</evidence>
<dbReference type="GO" id="GO:0004713">
    <property type="term" value="F:protein tyrosine kinase activity"/>
    <property type="evidence" value="ECO:0007669"/>
    <property type="project" value="UniProtKB-KW"/>
</dbReference>
<keyword evidence="9" id="KW-0829">Tyrosine-protein kinase</keyword>
<dbReference type="EMBL" id="JARPUR010000002">
    <property type="protein sequence ID" value="KAK4883566.1"/>
    <property type="molecule type" value="Genomic_DNA"/>
</dbReference>
<evidence type="ECO:0000256" key="1">
    <source>
        <dbReference type="ARBA" id="ARBA00004123"/>
    </source>
</evidence>
<keyword evidence="19" id="KW-1185">Reference proteome</keyword>
<sequence>MFASSALSSYSRLRAAYDDDDRRQTSASQQWHTKSPWTPRTPRRMSGSGTSTDTSSSTLTPMTTRRNRYARSSTSVTQMLTDSCSNLLQRLATKVRGPSATIERINNSITSNAKSNNFNLPNINPTRSRLFDEKYASVLDKIYGKKKDTERTIEPSIGRTLTKSATTANVLLSEKAYPYVTNVHREKTPYKSENKFSQYRAQYPEPPYSYLDRDSSLRVRHKSSNHSELRPRRSSKPRRSGKSEVSDRRTSSNLNLKLCPVEIPLVDDGFVSNSPPTTIAYHKPSTSAAASSSANNDDDATPTPTLPDGVTEREAKRKEIQSLIMKYSALDEVYNRTGTGIQPISSAASTIAQKYQSRLAPASSRAPSVEDDEEGHLIYRSGDILQDRYKILGTLGEGTFGKVVKVKDIEMDHNMALKIIKNVEKYREAAKLEINVLEKIGEKDHDCTFLCVRMLDWFDYHGHMCIAFEMLGLSVFDFLKDNNYYPYPLDQVRHIAYQLCYSVKFLHENKLTHTDLKPENILFVDADYDTIYSNKKLREVKRVKRTDVKLIDFGSATFDHEHHSTIVSTRHYRAPEVILELGWAQPCDVWSIGCILFELYLGITLFQTHDNREHLAMMQRILGEIPSRMARKTKTKYFHRGKLDWDEKSSAGRYVKVNCKPLMRYRQSDDADHMHLFNLILRMLDYEPSQRITLREALTHPFFDKISTHQRLGEHQGSGDIRRERSLSITR</sequence>
<keyword evidence="8 15" id="KW-0067">ATP-binding</keyword>
<evidence type="ECO:0000256" key="9">
    <source>
        <dbReference type="ARBA" id="ARBA00023137"/>
    </source>
</evidence>
<evidence type="ECO:0000256" key="2">
    <source>
        <dbReference type="ARBA" id="ARBA00013203"/>
    </source>
</evidence>
<feature type="region of interest" description="Disordered" evidence="16">
    <location>
        <begin position="709"/>
        <end position="731"/>
    </location>
</feature>
<name>A0AAN7PLK9_9COLE</name>
<evidence type="ECO:0000256" key="13">
    <source>
        <dbReference type="ARBA" id="ARBA00049308"/>
    </source>
</evidence>
<dbReference type="GO" id="GO:0004674">
    <property type="term" value="F:protein serine/threonine kinase activity"/>
    <property type="evidence" value="ECO:0007669"/>
    <property type="project" value="UniProtKB-KW"/>
</dbReference>
<evidence type="ECO:0000256" key="3">
    <source>
        <dbReference type="ARBA" id="ARBA00022527"/>
    </source>
</evidence>
<keyword evidence="4" id="KW-0597">Phosphoprotein</keyword>
<evidence type="ECO:0000313" key="18">
    <source>
        <dbReference type="EMBL" id="KAK4883566.1"/>
    </source>
</evidence>
<dbReference type="CDD" id="cd14134">
    <property type="entry name" value="PKc_CLK"/>
    <property type="match status" value="1"/>
</dbReference>
<evidence type="ECO:0000256" key="8">
    <source>
        <dbReference type="ARBA" id="ARBA00022840"/>
    </source>
</evidence>
<dbReference type="FunFam" id="1.10.510.10:FF:000145">
    <property type="entry name" value="Dual specificity protein kinase CLK2"/>
    <property type="match status" value="1"/>
</dbReference>
<protein>
    <recommendedName>
        <fullName evidence="2">dual-specificity kinase</fullName>
        <ecNumber evidence="2">2.7.12.1</ecNumber>
    </recommendedName>
</protein>
<reference evidence="19" key="1">
    <citation type="submission" date="2023-01" db="EMBL/GenBank/DDBJ databases">
        <title>Key to firefly adult light organ development and bioluminescence: homeobox transcription factors regulate luciferase expression and transportation to peroxisome.</title>
        <authorList>
            <person name="Fu X."/>
        </authorList>
    </citation>
    <scope>NUCLEOTIDE SEQUENCE [LARGE SCALE GENOMIC DNA]</scope>
</reference>
<accession>A0AAN7PLK9</accession>
<dbReference type="GO" id="GO:0004712">
    <property type="term" value="F:protein serine/threonine/tyrosine kinase activity"/>
    <property type="evidence" value="ECO:0007669"/>
    <property type="project" value="UniProtKB-EC"/>
</dbReference>
<dbReference type="Gene3D" id="1.10.510.10">
    <property type="entry name" value="Transferase(Phosphotransferase) domain 1"/>
    <property type="match status" value="1"/>
</dbReference>
<dbReference type="AlphaFoldDB" id="A0AAN7PLK9"/>
<comment type="caution">
    <text evidence="18">The sequence shown here is derived from an EMBL/GenBank/DDBJ whole genome shotgun (WGS) entry which is preliminary data.</text>
</comment>
<comment type="subcellular location">
    <subcellularLocation>
        <location evidence="1">Nucleus</location>
    </subcellularLocation>
</comment>
<feature type="compositionally biased region" description="Basic and acidic residues" evidence="16">
    <location>
        <begin position="720"/>
        <end position="731"/>
    </location>
</feature>
<dbReference type="InterPro" id="IPR008271">
    <property type="entry name" value="Ser/Thr_kinase_AS"/>
</dbReference>
<keyword evidence="10" id="KW-0539">Nucleus</keyword>
<evidence type="ECO:0000256" key="12">
    <source>
        <dbReference type="ARBA" id="ARBA00049003"/>
    </source>
</evidence>
<keyword evidence="3" id="KW-0723">Serine/threonine-protein kinase</keyword>
<dbReference type="PANTHER" id="PTHR45646">
    <property type="entry name" value="SERINE/THREONINE-PROTEIN KINASE DOA-RELATED"/>
    <property type="match status" value="1"/>
</dbReference>
<feature type="compositionally biased region" description="Basic and acidic residues" evidence="16">
    <location>
        <begin position="15"/>
        <end position="24"/>
    </location>
</feature>
<evidence type="ECO:0000313" key="19">
    <source>
        <dbReference type="Proteomes" id="UP001353858"/>
    </source>
</evidence>
<dbReference type="PROSITE" id="PS50011">
    <property type="entry name" value="PROTEIN_KINASE_DOM"/>
    <property type="match status" value="1"/>
</dbReference>
<comment type="catalytic activity">
    <reaction evidence="12">
        <text>L-seryl-[protein] + ATP = O-phospho-L-seryl-[protein] + ADP + H(+)</text>
        <dbReference type="Rhea" id="RHEA:17989"/>
        <dbReference type="Rhea" id="RHEA-COMP:9863"/>
        <dbReference type="Rhea" id="RHEA-COMP:11604"/>
        <dbReference type="ChEBI" id="CHEBI:15378"/>
        <dbReference type="ChEBI" id="CHEBI:29999"/>
        <dbReference type="ChEBI" id="CHEBI:30616"/>
        <dbReference type="ChEBI" id="CHEBI:83421"/>
        <dbReference type="ChEBI" id="CHEBI:456216"/>
        <dbReference type="EC" id="2.7.12.1"/>
    </reaction>
</comment>
<evidence type="ECO:0000256" key="6">
    <source>
        <dbReference type="ARBA" id="ARBA00022741"/>
    </source>
</evidence>
<keyword evidence="5" id="KW-0808">Transferase</keyword>
<dbReference type="Pfam" id="PF00069">
    <property type="entry name" value="Pkinase"/>
    <property type="match status" value="1"/>
</dbReference>
<feature type="compositionally biased region" description="Low complexity" evidence="16">
    <location>
        <begin position="44"/>
        <end position="64"/>
    </location>
</feature>
<dbReference type="InterPro" id="IPR011009">
    <property type="entry name" value="Kinase-like_dom_sf"/>
</dbReference>
<feature type="region of interest" description="Disordered" evidence="16">
    <location>
        <begin position="15"/>
        <end position="76"/>
    </location>
</feature>
<keyword evidence="7" id="KW-0418">Kinase</keyword>
<organism evidence="18 19">
    <name type="scientific">Aquatica leii</name>
    <dbReference type="NCBI Taxonomy" id="1421715"/>
    <lineage>
        <taxon>Eukaryota</taxon>
        <taxon>Metazoa</taxon>
        <taxon>Ecdysozoa</taxon>
        <taxon>Arthropoda</taxon>
        <taxon>Hexapoda</taxon>
        <taxon>Insecta</taxon>
        <taxon>Pterygota</taxon>
        <taxon>Neoptera</taxon>
        <taxon>Endopterygota</taxon>
        <taxon>Coleoptera</taxon>
        <taxon>Polyphaga</taxon>
        <taxon>Elateriformia</taxon>
        <taxon>Elateroidea</taxon>
        <taxon>Lampyridae</taxon>
        <taxon>Luciolinae</taxon>
        <taxon>Aquatica</taxon>
    </lineage>
</organism>
<evidence type="ECO:0000256" key="16">
    <source>
        <dbReference type="SAM" id="MobiDB-lite"/>
    </source>
</evidence>
<feature type="region of interest" description="Disordered" evidence="16">
    <location>
        <begin position="191"/>
        <end position="252"/>
    </location>
</feature>
<feature type="binding site" evidence="15">
    <location>
        <position position="418"/>
    </location>
    <ligand>
        <name>ATP</name>
        <dbReference type="ChEBI" id="CHEBI:30616"/>
    </ligand>
</feature>
<dbReference type="Gene3D" id="3.30.200.20">
    <property type="entry name" value="Phosphorylase Kinase, domain 1"/>
    <property type="match status" value="1"/>
</dbReference>
<dbReference type="GO" id="GO:0005524">
    <property type="term" value="F:ATP binding"/>
    <property type="evidence" value="ECO:0007669"/>
    <property type="project" value="UniProtKB-UniRule"/>
</dbReference>
<dbReference type="SUPFAM" id="SSF56112">
    <property type="entry name" value="Protein kinase-like (PK-like)"/>
    <property type="match status" value="1"/>
</dbReference>
<dbReference type="PROSITE" id="PS00107">
    <property type="entry name" value="PROTEIN_KINASE_ATP"/>
    <property type="match status" value="1"/>
</dbReference>
<comment type="catalytic activity">
    <reaction evidence="14">
        <text>L-tyrosyl-[protein] + ATP = O-phospho-L-tyrosyl-[protein] + ADP + H(+)</text>
        <dbReference type="Rhea" id="RHEA:10596"/>
        <dbReference type="Rhea" id="RHEA-COMP:10136"/>
        <dbReference type="Rhea" id="RHEA-COMP:20101"/>
        <dbReference type="ChEBI" id="CHEBI:15378"/>
        <dbReference type="ChEBI" id="CHEBI:30616"/>
        <dbReference type="ChEBI" id="CHEBI:46858"/>
        <dbReference type="ChEBI" id="CHEBI:61978"/>
        <dbReference type="ChEBI" id="CHEBI:456216"/>
        <dbReference type="EC" id="2.7.12.1"/>
    </reaction>
</comment>
<feature type="compositionally biased region" description="Polar residues" evidence="16">
    <location>
        <begin position="25"/>
        <end position="38"/>
    </location>
</feature>
<evidence type="ECO:0000256" key="15">
    <source>
        <dbReference type="PROSITE-ProRule" id="PRU10141"/>
    </source>
</evidence>